<reference evidence="1 2" key="1">
    <citation type="submission" date="2020-06" db="EMBL/GenBank/DDBJ databases">
        <title>Complete Genome Sequence of Salmonella phage SAP012.</title>
        <authorList>
            <person name="Shahin K."/>
            <person name="Soleimani-Delfan A."/>
            <person name="Barazandeh M."/>
            <person name="Komijani Majid."/>
            <person name="Bao H."/>
            <person name="Zhang L."/>
            <person name="Wang R."/>
        </authorList>
    </citation>
    <scope>NUCLEOTIDE SEQUENCE [LARGE SCALE GENOMIC DNA]</scope>
</reference>
<accession>A0A6J4EFD1</accession>
<dbReference type="Proteomes" id="UP000505247">
    <property type="component" value="Segment"/>
</dbReference>
<dbReference type="RefSeq" id="YP_009999729.1">
    <property type="nucleotide sequence ID" value="NC_053008.1"/>
</dbReference>
<dbReference type="EMBL" id="LC553736">
    <property type="protein sequence ID" value="BCG45172.1"/>
    <property type="molecule type" value="Genomic_DNA"/>
</dbReference>
<evidence type="ECO:0000313" key="1">
    <source>
        <dbReference type="EMBL" id="BCG45172.1"/>
    </source>
</evidence>
<sequence>MLTIKDLHNAWKSNTAAVIDNPADSWGRYTEIACYEYNDITKLQYHHCPDYNDIEEKGFNENMSNEIAVLLGLMGVTFECIRDIDRRMTTVIFRRGGVFYAHDYINVVNDISISDALGDALSRCESFVVGDPKREDYETEYQFKKEYREYCLLYAVFTPGEMLDLLALVQSE</sequence>
<organism evidence="1 2">
    <name type="scientific">Salmonella phage SAP012</name>
    <dbReference type="NCBI Taxonomy" id="2742114"/>
    <lineage>
        <taxon>Viruses</taxon>
        <taxon>Duplodnaviria</taxon>
        <taxon>Heunggongvirae</taxon>
        <taxon>Uroviricota</taxon>
        <taxon>Caudoviricetes</taxon>
        <taxon>Casjensviridae</taxon>
        <taxon>Zhonglingvirus</taxon>
        <taxon>Zhonglingvirus SAP012</taxon>
    </lineage>
</organism>
<dbReference type="GeneID" id="62682361"/>
<protein>
    <submittedName>
        <fullName evidence="1">Uncharacterized protein</fullName>
    </submittedName>
</protein>
<name>A0A6J4EFD1_9CAUD</name>
<evidence type="ECO:0000313" key="2">
    <source>
        <dbReference type="Proteomes" id="UP000505247"/>
    </source>
</evidence>
<dbReference type="KEGG" id="vg:62682361"/>
<keyword evidence="2" id="KW-1185">Reference proteome</keyword>
<proteinExistence type="predicted"/>